<dbReference type="AlphaFoldDB" id="A0A2P8HZ77"/>
<accession>A0A2P8HZ77</accession>
<evidence type="ECO:0000313" key="7">
    <source>
        <dbReference type="EMBL" id="PSL51530.1"/>
    </source>
</evidence>
<evidence type="ECO:0000256" key="5">
    <source>
        <dbReference type="SAM" id="MobiDB-lite"/>
    </source>
</evidence>
<comment type="similarity">
    <text evidence="1">Belongs to the sigma-70 factor family. ECF subfamily.</text>
</comment>
<evidence type="ECO:0000256" key="2">
    <source>
        <dbReference type="ARBA" id="ARBA00023015"/>
    </source>
</evidence>
<dbReference type="SUPFAM" id="SSF88659">
    <property type="entry name" value="Sigma3 and sigma4 domains of RNA polymerase sigma factors"/>
    <property type="match status" value="1"/>
</dbReference>
<dbReference type="GO" id="GO:0003677">
    <property type="term" value="F:DNA binding"/>
    <property type="evidence" value="ECO:0007669"/>
    <property type="project" value="InterPro"/>
</dbReference>
<feature type="region of interest" description="Disordered" evidence="5">
    <location>
        <begin position="1"/>
        <end position="42"/>
    </location>
</feature>
<keyword evidence="8" id="KW-1185">Reference proteome</keyword>
<reference evidence="7 8" key="1">
    <citation type="submission" date="2018-03" db="EMBL/GenBank/DDBJ databases">
        <title>Genomic Encyclopedia of Type Strains, Phase III (KMG-III): the genomes of soil and plant-associated and newly described type strains.</title>
        <authorList>
            <person name="Whitman W."/>
        </authorList>
    </citation>
    <scope>NUCLEOTIDE SEQUENCE [LARGE SCALE GENOMIC DNA]</scope>
    <source>
        <strain evidence="7 8">CGMCC 4.7097</strain>
    </source>
</reference>
<evidence type="ECO:0000256" key="3">
    <source>
        <dbReference type="ARBA" id="ARBA00023082"/>
    </source>
</evidence>
<dbReference type="Pfam" id="PF08281">
    <property type="entry name" value="Sigma70_r4_2"/>
    <property type="match status" value="1"/>
</dbReference>
<dbReference type="GO" id="GO:0016987">
    <property type="term" value="F:sigma factor activity"/>
    <property type="evidence" value="ECO:0007669"/>
    <property type="project" value="UniProtKB-KW"/>
</dbReference>
<protein>
    <submittedName>
        <fullName evidence="7">Sigma-70-like protein</fullName>
    </submittedName>
</protein>
<dbReference type="CDD" id="cd06171">
    <property type="entry name" value="Sigma70_r4"/>
    <property type="match status" value="1"/>
</dbReference>
<evidence type="ECO:0000259" key="6">
    <source>
        <dbReference type="Pfam" id="PF08281"/>
    </source>
</evidence>
<comment type="caution">
    <text evidence="7">The sequence shown here is derived from an EMBL/GenBank/DDBJ whole genome shotgun (WGS) entry which is preliminary data.</text>
</comment>
<dbReference type="InterPro" id="IPR013324">
    <property type="entry name" value="RNA_pol_sigma_r3/r4-like"/>
</dbReference>
<feature type="compositionally biased region" description="Basic and acidic residues" evidence="5">
    <location>
        <begin position="1"/>
        <end position="15"/>
    </location>
</feature>
<dbReference type="Gene3D" id="1.10.10.10">
    <property type="entry name" value="Winged helix-like DNA-binding domain superfamily/Winged helix DNA-binding domain"/>
    <property type="match status" value="1"/>
</dbReference>
<keyword evidence="3" id="KW-0731">Sigma factor</keyword>
<keyword evidence="4" id="KW-0804">Transcription</keyword>
<dbReference type="InterPro" id="IPR013249">
    <property type="entry name" value="RNA_pol_sigma70_r4_t2"/>
</dbReference>
<dbReference type="Proteomes" id="UP000241118">
    <property type="component" value="Unassembled WGS sequence"/>
</dbReference>
<dbReference type="GO" id="GO:0006352">
    <property type="term" value="P:DNA-templated transcription initiation"/>
    <property type="evidence" value="ECO:0007669"/>
    <property type="project" value="InterPro"/>
</dbReference>
<name>A0A2P8HZ77_SACCR</name>
<proteinExistence type="inferred from homology"/>
<evidence type="ECO:0000313" key="8">
    <source>
        <dbReference type="Proteomes" id="UP000241118"/>
    </source>
</evidence>
<dbReference type="EMBL" id="PYAX01000020">
    <property type="protein sequence ID" value="PSL51530.1"/>
    <property type="molecule type" value="Genomic_DNA"/>
</dbReference>
<dbReference type="InterPro" id="IPR036388">
    <property type="entry name" value="WH-like_DNA-bd_sf"/>
</dbReference>
<evidence type="ECO:0000256" key="1">
    <source>
        <dbReference type="ARBA" id="ARBA00010641"/>
    </source>
</evidence>
<organism evidence="7 8">
    <name type="scientific">Saccharothrix carnea</name>
    <dbReference type="NCBI Taxonomy" id="1280637"/>
    <lineage>
        <taxon>Bacteria</taxon>
        <taxon>Bacillati</taxon>
        <taxon>Actinomycetota</taxon>
        <taxon>Actinomycetes</taxon>
        <taxon>Pseudonocardiales</taxon>
        <taxon>Pseudonocardiaceae</taxon>
        <taxon>Saccharothrix</taxon>
    </lineage>
</organism>
<feature type="domain" description="RNA polymerase sigma factor 70 region 4 type 2" evidence="6">
    <location>
        <begin position="49"/>
        <end position="85"/>
    </location>
</feature>
<gene>
    <name evidence="7" type="ORF">B0I31_12063</name>
</gene>
<sequence length="88" mass="9359">MHHRAVDAVRRENAKSRRSVPLTDEVSERNVTPAEGADHAASTGVVGAEVRAALQGLPTDERQVLTLAYLGGYTQVEVAALTGLPWAP</sequence>
<keyword evidence="2" id="KW-0805">Transcription regulation</keyword>
<evidence type="ECO:0000256" key="4">
    <source>
        <dbReference type="ARBA" id="ARBA00023163"/>
    </source>
</evidence>